<evidence type="ECO:0000256" key="1">
    <source>
        <dbReference type="SAM" id="MobiDB-lite"/>
    </source>
</evidence>
<gene>
    <name evidence="2" type="ORF">QBC46DRAFT_150231</name>
</gene>
<evidence type="ECO:0008006" key="4">
    <source>
        <dbReference type="Google" id="ProtNLM"/>
    </source>
</evidence>
<evidence type="ECO:0000313" key="3">
    <source>
        <dbReference type="Proteomes" id="UP001303473"/>
    </source>
</evidence>
<proteinExistence type="predicted"/>
<evidence type="ECO:0000313" key="2">
    <source>
        <dbReference type="EMBL" id="KAK3939374.1"/>
    </source>
</evidence>
<name>A0AAN6N6N7_9PEZI</name>
<dbReference type="AlphaFoldDB" id="A0AAN6N6N7"/>
<accession>A0AAN6N6N7</accession>
<comment type="caution">
    <text evidence="2">The sequence shown here is derived from an EMBL/GenBank/DDBJ whole genome shotgun (WGS) entry which is preliminary data.</text>
</comment>
<reference evidence="3" key="1">
    <citation type="journal article" date="2023" name="Mol. Phylogenet. Evol.">
        <title>Genome-scale phylogeny and comparative genomics of the fungal order Sordariales.</title>
        <authorList>
            <person name="Hensen N."/>
            <person name="Bonometti L."/>
            <person name="Westerberg I."/>
            <person name="Brannstrom I.O."/>
            <person name="Guillou S."/>
            <person name="Cros-Aarteil S."/>
            <person name="Calhoun S."/>
            <person name="Haridas S."/>
            <person name="Kuo A."/>
            <person name="Mondo S."/>
            <person name="Pangilinan J."/>
            <person name="Riley R."/>
            <person name="LaButti K."/>
            <person name="Andreopoulos B."/>
            <person name="Lipzen A."/>
            <person name="Chen C."/>
            <person name="Yan M."/>
            <person name="Daum C."/>
            <person name="Ng V."/>
            <person name="Clum A."/>
            <person name="Steindorff A."/>
            <person name="Ohm R.A."/>
            <person name="Martin F."/>
            <person name="Silar P."/>
            <person name="Natvig D.O."/>
            <person name="Lalanne C."/>
            <person name="Gautier V."/>
            <person name="Ament-Velasquez S.L."/>
            <person name="Kruys A."/>
            <person name="Hutchinson M.I."/>
            <person name="Powell A.J."/>
            <person name="Barry K."/>
            <person name="Miller A.N."/>
            <person name="Grigoriev I.V."/>
            <person name="Debuchy R."/>
            <person name="Gladieux P."/>
            <person name="Hiltunen Thoren M."/>
            <person name="Johannesson H."/>
        </authorList>
    </citation>
    <scope>NUCLEOTIDE SEQUENCE [LARGE SCALE GENOMIC DNA]</scope>
    <source>
        <strain evidence="3">CBS 340.73</strain>
    </source>
</reference>
<feature type="compositionally biased region" description="Basic residues" evidence="1">
    <location>
        <begin position="189"/>
        <end position="199"/>
    </location>
</feature>
<dbReference type="EMBL" id="MU853812">
    <property type="protein sequence ID" value="KAK3939374.1"/>
    <property type="molecule type" value="Genomic_DNA"/>
</dbReference>
<dbReference type="CDD" id="cd07040">
    <property type="entry name" value="HP"/>
    <property type="match status" value="1"/>
</dbReference>
<sequence>MAPVIYMIRHGEKDPKLPDGKDPDGLSAQGVQRSQYLPHVFGKDSGYDIGYILAEHPKGDGGRERPCDTVKPLAASLGLAIDDRFDRDDNVGPANAARAWSGPGNVLICWEHGQLAGIAEAIGVKKFAKGTGVKDRDEIKYPGDRFDLIWVVPEPYDEITEVRSEDVPGLDDGHGKGGDGGDDDGDGKQKKHKKHDDDD</sequence>
<protein>
    <recommendedName>
        <fullName evidence="4">Phosphoglycerate mutase family protein</fullName>
    </recommendedName>
</protein>
<feature type="region of interest" description="Disordered" evidence="1">
    <location>
        <begin position="160"/>
        <end position="199"/>
    </location>
</feature>
<feature type="compositionally biased region" description="Basic and acidic residues" evidence="1">
    <location>
        <begin position="160"/>
        <end position="179"/>
    </location>
</feature>
<organism evidence="2 3">
    <name type="scientific">Diplogelasinospora grovesii</name>
    <dbReference type="NCBI Taxonomy" id="303347"/>
    <lineage>
        <taxon>Eukaryota</taxon>
        <taxon>Fungi</taxon>
        <taxon>Dikarya</taxon>
        <taxon>Ascomycota</taxon>
        <taxon>Pezizomycotina</taxon>
        <taxon>Sordariomycetes</taxon>
        <taxon>Sordariomycetidae</taxon>
        <taxon>Sordariales</taxon>
        <taxon>Diplogelasinosporaceae</taxon>
        <taxon>Diplogelasinospora</taxon>
    </lineage>
</organism>
<keyword evidence="3" id="KW-1185">Reference proteome</keyword>
<dbReference type="Proteomes" id="UP001303473">
    <property type="component" value="Unassembled WGS sequence"/>
</dbReference>